<dbReference type="RefSeq" id="XP_060338719.1">
    <property type="nucleotide sequence ID" value="XM_060471248.1"/>
</dbReference>
<organism evidence="5 6">
    <name type="scientific">Armillaria tabescens</name>
    <name type="common">Ringless honey mushroom</name>
    <name type="synonym">Agaricus tabescens</name>
    <dbReference type="NCBI Taxonomy" id="1929756"/>
    <lineage>
        <taxon>Eukaryota</taxon>
        <taxon>Fungi</taxon>
        <taxon>Dikarya</taxon>
        <taxon>Basidiomycota</taxon>
        <taxon>Agaricomycotina</taxon>
        <taxon>Agaricomycetes</taxon>
        <taxon>Agaricomycetidae</taxon>
        <taxon>Agaricales</taxon>
        <taxon>Marasmiineae</taxon>
        <taxon>Physalacriaceae</taxon>
        <taxon>Desarmillaria</taxon>
    </lineage>
</organism>
<feature type="region of interest" description="Disordered" evidence="3">
    <location>
        <begin position="262"/>
        <end position="366"/>
    </location>
</feature>
<sequence>MSDLYPTLQMSPKKKRCPPELSDTDYTPKRLRTAPITPPATVSKKKAPKTNDLPTHLSRLQTIQTGLQHALSHALASCAVSPSSDTGIVRNVLNHLSLSTYTGLTTQFTSDDLRRLCWLWEWDGVSPPEKKKKVDDDDENPFLDTPASQPKDWTRGSMGIVISPATHYSKADKKRVAAYGIGIEVEMDIDKDMGGGMAAVARWTAGAESRRKEFHTKLVKWSELHSDEPSMPPVPMADLPKLSTLSKPSSLTRVFASISPKASASFAPPLPPGSPSKSPTKRSRDFVIPFPITPSSSQKSPIKNSILFPQTPSKRDILGSGTIRTLTPRTPTTSNVSVSDIPSEPSTPVHQRGRNASTVPQTPTTARRQALYERVRQRSLSASPTKALSNDIVGGKLTRDQLLKLGQEEMRRRCLLGRLGGVAESVWMLFSGPVSGSSTSTPSKRKRRALPMSEVVNAVIKSSPVPISAAEASESLEMLLKLCPFFLKKLNISGEDWLEMPAPKTSPISVDDSTPGTAGSPSSPRSRQAKADSAEEVLTRSPKRVKKETGGLREVREIIRRELELQD</sequence>
<evidence type="ECO:0000313" key="6">
    <source>
        <dbReference type="Proteomes" id="UP001175211"/>
    </source>
</evidence>
<dbReference type="GeneID" id="85354796"/>
<evidence type="ECO:0000259" key="4">
    <source>
        <dbReference type="Pfam" id="PF16679"/>
    </source>
</evidence>
<evidence type="ECO:0000256" key="2">
    <source>
        <dbReference type="ARBA" id="ARBA00023306"/>
    </source>
</evidence>
<comment type="caution">
    <text evidence="5">The sequence shown here is derived from an EMBL/GenBank/DDBJ whole genome shotgun (WGS) entry which is preliminary data.</text>
</comment>
<accession>A0AA39NMM0</accession>
<feature type="region of interest" description="Disordered" evidence="3">
    <location>
        <begin position="127"/>
        <end position="156"/>
    </location>
</feature>
<comment type="similarity">
    <text evidence="1">Belongs to the Cdt1 family.</text>
</comment>
<dbReference type="Gene3D" id="1.10.10.1420">
    <property type="entry name" value="DNA replication factor Cdt1, C-terminal WH domain"/>
    <property type="match status" value="1"/>
</dbReference>
<evidence type="ECO:0000256" key="1">
    <source>
        <dbReference type="ARBA" id="ARBA00008356"/>
    </source>
</evidence>
<dbReference type="EMBL" id="JAUEPS010000002">
    <property type="protein sequence ID" value="KAK0468444.1"/>
    <property type="molecule type" value="Genomic_DNA"/>
</dbReference>
<evidence type="ECO:0000313" key="5">
    <source>
        <dbReference type="EMBL" id="KAK0468444.1"/>
    </source>
</evidence>
<dbReference type="InterPro" id="IPR032054">
    <property type="entry name" value="Cdt1_C"/>
</dbReference>
<name>A0AA39NMM0_ARMTA</name>
<feature type="domain" description="DNA replication factor Cdt1 C-terminal" evidence="4">
    <location>
        <begin position="403"/>
        <end position="490"/>
    </location>
</feature>
<gene>
    <name evidence="5" type="ORF">EV420DRAFT_1504499</name>
</gene>
<evidence type="ECO:0000256" key="3">
    <source>
        <dbReference type="SAM" id="MobiDB-lite"/>
    </source>
</evidence>
<dbReference type="Pfam" id="PF16679">
    <property type="entry name" value="CDT1_C"/>
    <property type="match status" value="1"/>
</dbReference>
<feature type="compositionally biased region" description="Polar residues" evidence="3">
    <location>
        <begin position="334"/>
        <end position="366"/>
    </location>
</feature>
<keyword evidence="6" id="KW-1185">Reference proteome</keyword>
<keyword evidence="2" id="KW-0131">Cell cycle</keyword>
<feature type="region of interest" description="Disordered" evidence="3">
    <location>
        <begin position="503"/>
        <end position="552"/>
    </location>
</feature>
<feature type="compositionally biased region" description="Polar residues" evidence="3">
    <location>
        <begin position="293"/>
        <end position="312"/>
    </location>
</feature>
<protein>
    <recommendedName>
        <fullName evidence="4">DNA replication factor Cdt1 C-terminal domain-containing protein</fullName>
    </recommendedName>
</protein>
<reference evidence="5" key="1">
    <citation type="submission" date="2023-06" db="EMBL/GenBank/DDBJ databases">
        <authorList>
            <consortium name="Lawrence Berkeley National Laboratory"/>
            <person name="Ahrendt S."/>
            <person name="Sahu N."/>
            <person name="Indic B."/>
            <person name="Wong-Bajracharya J."/>
            <person name="Merenyi Z."/>
            <person name="Ke H.-M."/>
            <person name="Monk M."/>
            <person name="Kocsube S."/>
            <person name="Drula E."/>
            <person name="Lipzen A."/>
            <person name="Balint B."/>
            <person name="Henrissat B."/>
            <person name="Andreopoulos B."/>
            <person name="Martin F.M."/>
            <person name="Harder C.B."/>
            <person name="Rigling D."/>
            <person name="Ford K.L."/>
            <person name="Foster G.D."/>
            <person name="Pangilinan J."/>
            <person name="Papanicolaou A."/>
            <person name="Barry K."/>
            <person name="LaButti K."/>
            <person name="Viragh M."/>
            <person name="Koriabine M."/>
            <person name="Yan M."/>
            <person name="Riley R."/>
            <person name="Champramary S."/>
            <person name="Plett K.L."/>
            <person name="Tsai I.J."/>
            <person name="Slot J."/>
            <person name="Sipos G."/>
            <person name="Plett J."/>
            <person name="Nagy L.G."/>
            <person name="Grigoriev I.V."/>
        </authorList>
    </citation>
    <scope>NUCLEOTIDE SEQUENCE</scope>
    <source>
        <strain evidence="5">CCBAS 213</strain>
    </source>
</reference>
<proteinExistence type="inferred from homology"/>
<dbReference type="Proteomes" id="UP001175211">
    <property type="component" value="Unassembled WGS sequence"/>
</dbReference>
<feature type="compositionally biased region" description="Low complexity" evidence="3">
    <location>
        <begin position="513"/>
        <end position="526"/>
    </location>
</feature>
<dbReference type="InterPro" id="IPR038090">
    <property type="entry name" value="Cdt1_C_WH_dom_sf"/>
</dbReference>
<feature type="region of interest" description="Disordered" evidence="3">
    <location>
        <begin position="1"/>
        <end position="53"/>
    </location>
</feature>
<dbReference type="AlphaFoldDB" id="A0AA39NMM0"/>
<feature type="compositionally biased region" description="Low complexity" evidence="3">
    <location>
        <begin position="322"/>
        <end position="333"/>
    </location>
</feature>